<keyword evidence="2" id="KW-1185">Reference proteome</keyword>
<sequence length="80" mass="8113">MYVPTPALLITTTPTQPSAGAVYATCSGWPGPAGVAATAVPRISMSDSVPGDSARNSSGSWVAAEAYDSGCSYRSRESVD</sequence>
<evidence type="ECO:0000313" key="1">
    <source>
        <dbReference type="EMBL" id="RAK26056.1"/>
    </source>
</evidence>
<dbReference type="RefSeq" id="WP_146617083.1">
    <property type="nucleotide sequence ID" value="NZ_JACHWI010000002.1"/>
</dbReference>
<gene>
    <name evidence="1" type="ORF">B0I29_12992</name>
</gene>
<dbReference type="Proteomes" id="UP000249341">
    <property type="component" value="Unassembled WGS sequence"/>
</dbReference>
<dbReference type="AlphaFoldDB" id="A0A327Z5S6"/>
<accession>A0A327Z5S6</accession>
<protein>
    <submittedName>
        <fullName evidence="1">Uncharacterized protein</fullName>
    </submittedName>
</protein>
<dbReference type="EMBL" id="QLMJ01000029">
    <property type="protein sequence ID" value="RAK26056.1"/>
    <property type="molecule type" value="Genomic_DNA"/>
</dbReference>
<reference evidence="1 2" key="1">
    <citation type="submission" date="2018-06" db="EMBL/GenBank/DDBJ databases">
        <title>Genomic Encyclopedia of Type Strains, Phase III (KMG-III): the genomes of soil and plant-associated and newly described type strains.</title>
        <authorList>
            <person name="Whitman W."/>
        </authorList>
    </citation>
    <scope>NUCLEOTIDE SEQUENCE [LARGE SCALE GENOMIC DNA]</scope>
    <source>
        <strain evidence="1 2">CGMCC 4.7090</strain>
    </source>
</reference>
<comment type="caution">
    <text evidence="1">The sequence shown here is derived from an EMBL/GenBank/DDBJ whole genome shotgun (WGS) entry which is preliminary data.</text>
</comment>
<name>A0A327Z5S6_9ACTN</name>
<organism evidence="1 2">
    <name type="scientific">Actinoplanes lutulentus</name>
    <dbReference type="NCBI Taxonomy" id="1287878"/>
    <lineage>
        <taxon>Bacteria</taxon>
        <taxon>Bacillati</taxon>
        <taxon>Actinomycetota</taxon>
        <taxon>Actinomycetes</taxon>
        <taxon>Micromonosporales</taxon>
        <taxon>Micromonosporaceae</taxon>
        <taxon>Actinoplanes</taxon>
    </lineage>
</organism>
<proteinExistence type="predicted"/>
<evidence type="ECO:0000313" key="2">
    <source>
        <dbReference type="Proteomes" id="UP000249341"/>
    </source>
</evidence>